<dbReference type="Proteomes" id="UP000007796">
    <property type="component" value="Unassembled WGS sequence"/>
</dbReference>
<dbReference type="GO" id="GO:0005737">
    <property type="term" value="C:cytoplasm"/>
    <property type="evidence" value="ECO:0007669"/>
    <property type="project" value="UniProtKB-SubCell"/>
</dbReference>
<dbReference type="PANTHER" id="PTHR22842:SF3">
    <property type="entry name" value="WD REPEAT DOMAIN-CONTAINING PROTEIN 83"/>
    <property type="match status" value="1"/>
</dbReference>
<dbReference type="GO" id="GO:0000398">
    <property type="term" value="P:mRNA splicing, via spliceosome"/>
    <property type="evidence" value="ECO:0007669"/>
    <property type="project" value="TreeGrafter"/>
</dbReference>
<comment type="subcellular location">
    <subcellularLocation>
        <location evidence="1">Cytoplasm</location>
    </subcellularLocation>
</comment>
<dbReference type="Gene3D" id="2.130.10.10">
    <property type="entry name" value="YVTN repeat-like/Quinoprotein amine dehydrogenase"/>
    <property type="match status" value="2"/>
</dbReference>
<dbReference type="PANTHER" id="PTHR22842">
    <property type="entry name" value="WD40 REPEAT PROTEIN"/>
    <property type="match status" value="1"/>
</dbReference>
<dbReference type="InterPro" id="IPR015943">
    <property type="entry name" value="WD40/YVTN_repeat-like_dom_sf"/>
</dbReference>
<dbReference type="SUPFAM" id="SSF50978">
    <property type="entry name" value="WD40 repeat-like"/>
    <property type="match status" value="1"/>
</dbReference>
<keyword evidence="7" id="KW-1185">Reference proteome</keyword>
<dbReference type="HOGENOM" id="CLU_000288_57_1_1"/>
<dbReference type="InterPro" id="IPR001680">
    <property type="entry name" value="WD40_rpt"/>
</dbReference>
<protein>
    <submittedName>
        <fullName evidence="6">WD repeat protein</fullName>
    </submittedName>
</protein>
<dbReference type="AlphaFoldDB" id="F0XLK2"/>
<sequence>MSFPDKPVAQLLGANGPVHAVTYSAGAGSYVLTGSADRSVRLYNPQPTSASPESSGGFVTKMGATPAAVTAVPAGRLIQTYAEHGYEVLSLACAADNARFVSAGGDRTVFLWDRSSFAGDGDSLVVTAGFDTAVRIWDTRANNAHRPVQTLTDARDAVSAVAVRGPAILAASVDGCLRTYDARAGRLVTDVVSGRAGLTSLCLTRDGRSVLVGALDSRLRLFDRDSGSCLRTYGGPDSTGTKTHNNTSWRNEDLRVQSLLGGSERFVVAGDEMAPPKTPSSDTTASPPSSSSTPDGRVWAWDLLTGKVVATIPVPWGPPGTINTSRAIGRDGREKERRNVTSCLAWQDAGWGEQFCVGGTSGVVTVFGPR</sequence>
<dbReference type="Pfam" id="PF00400">
    <property type="entry name" value="WD40"/>
    <property type="match status" value="2"/>
</dbReference>
<feature type="repeat" description="WD" evidence="4">
    <location>
        <begin position="81"/>
        <end position="113"/>
    </location>
</feature>
<feature type="region of interest" description="Disordered" evidence="5">
    <location>
        <begin position="271"/>
        <end position="297"/>
    </location>
</feature>
<dbReference type="InterPro" id="IPR036322">
    <property type="entry name" value="WD40_repeat_dom_sf"/>
</dbReference>
<dbReference type="PROSITE" id="PS50294">
    <property type="entry name" value="WD_REPEATS_REGION"/>
    <property type="match status" value="1"/>
</dbReference>
<dbReference type="STRING" id="655863.F0XLK2"/>
<feature type="repeat" description="WD" evidence="4">
    <location>
        <begin position="11"/>
        <end position="44"/>
    </location>
</feature>
<reference evidence="6 7" key="1">
    <citation type="journal article" date="2011" name="Proc. Natl. Acad. Sci. U.S.A.">
        <title>Genome and transcriptome analyses of the mountain pine beetle-fungal symbiont Grosmannia clavigera, a lodgepole pine pathogen.</title>
        <authorList>
            <person name="DiGuistini S."/>
            <person name="Wang Y."/>
            <person name="Liao N.Y."/>
            <person name="Taylor G."/>
            <person name="Tanguay P."/>
            <person name="Feau N."/>
            <person name="Henrissat B."/>
            <person name="Chan S.K."/>
            <person name="Hesse-Orce U."/>
            <person name="Alamouti S.M."/>
            <person name="Tsui C.K.M."/>
            <person name="Docking R.T."/>
            <person name="Levasseur A."/>
            <person name="Haridas S."/>
            <person name="Robertson G."/>
            <person name="Birol I."/>
            <person name="Holt R.A."/>
            <person name="Marra M.A."/>
            <person name="Hamelin R.C."/>
            <person name="Hirst M."/>
            <person name="Jones S.J.M."/>
            <person name="Bohlmann J."/>
            <person name="Breuil C."/>
        </authorList>
    </citation>
    <scope>NUCLEOTIDE SEQUENCE [LARGE SCALE GENOMIC DNA]</scope>
    <source>
        <strain evidence="7">kw1407 / UAMH 11150</strain>
    </source>
</reference>
<feature type="compositionally biased region" description="Low complexity" evidence="5">
    <location>
        <begin position="279"/>
        <end position="295"/>
    </location>
</feature>
<accession>F0XLK2</accession>
<dbReference type="OrthoDB" id="71437at2759"/>
<keyword evidence="2" id="KW-0963">Cytoplasm</keyword>
<evidence type="ECO:0000256" key="5">
    <source>
        <dbReference type="SAM" id="MobiDB-lite"/>
    </source>
</evidence>
<proteinExistence type="inferred from homology"/>
<evidence type="ECO:0000256" key="4">
    <source>
        <dbReference type="PROSITE-ProRule" id="PRU00221"/>
    </source>
</evidence>
<dbReference type="GeneID" id="25979769"/>
<organism evidence="7">
    <name type="scientific">Grosmannia clavigera (strain kw1407 / UAMH 11150)</name>
    <name type="common">Blue stain fungus</name>
    <name type="synonym">Graphiocladiella clavigera</name>
    <dbReference type="NCBI Taxonomy" id="655863"/>
    <lineage>
        <taxon>Eukaryota</taxon>
        <taxon>Fungi</taxon>
        <taxon>Dikarya</taxon>
        <taxon>Ascomycota</taxon>
        <taxon>Pezizomycotina</taxon>
        <taxon>Sordariomycetes</taxon>
        <taxon>Sordariomycetidae</taxon>
        <taxon>Ophiostomatales</taxon>
        <taxon>Ophiostomataceae</taxon>
        <taxon>Leptographium</taxon>
    </lineage>
</organism>
<dbReference type="eggNOG" id="KOG0316">
    <property type="taxonomic scope" value="Eukaryota"/>
</dbReference>
<keyword evidence="4" id="KW-0853">WD repeat</keyword>
<dbReference type="InParanoid" id="F0XLK2"/>
<dbReference type="EMBL" id="GL629794">
    <property type="protein sequence ID" value="EFX01404.1"/>
    <property type="molecule type" value="Genomic_DNA"/>
</dbReference>
<dbReference type="InterPro" id="IPR051980">
    <property type="entry name" value="WD_repeat_MORG1"/>
</dbReference>
<evidence type="ECO:0000313" key="6">
    <source>
        <dbReference type="EMBL" id="EFX01404.1"/>
    </source>
</evidence>
<dbReference type="PROSITE" id="PS50082">
    <property type="entry name" value="WD_REPEATS_2"/>
    <property type="match status" value="2"/>
</dbReference>
<dbReference type="SMART" id="SM00320">
    <property type="entry name" value="WD40"/>
    <property type="match status" value="4"/>
</dbReference>
<evidence type="ECO:0000313" key="7">
    <source>
        <dbReference type="Proteomes" id="UP000007796"/>
    </source>
</evidence>
<dbReference type="GO" id="GO:0071013">
    <property type="term" value="C:catalytic step 2 spliceosome"/>
    <property type="evidence" value="ECO:0007669"/>
    <property type="project" value="TreeGrafter"/>
</dbReference>
<evidence type="ECO:0000256" key="1">
    <source>
        <dbReference type="ARBA" id="ARBA00004496"/>
    </source>
</evidence>
<name>F0XLK2_GROCL</name>
<gene>
    <name evidence="6" type="ORF">CMQ_6346</name>
</gene>
<dbReference type="RefSeq" id="XP_014170886.1">
    <property type="nucleotide sequence ID" value="XM_014315411.1"/>
</dbReference>
<comment type="similarity">
    <text evidence="3">Belongs to the WD repeat MORG1 family.</text>
</comment>
<evidence type="ECO:0000256" key="2">
    <source>
        <dbReference type="ARBA" id="ARBA00022490"/>
    </source>
</evidence>
<evidence type="ECO:0000256" key="3">
    <source>
        <dbReference type="ARBA" id="ARBA00038145"/>
    </source>
</evidence>